<comment type="similarity">
    <text evidence="3">Belongs to the NSE2 family.</text>
</comment>
<feature type="region of interest" description="Disordered" evidence="11">
    <location>
        <begin position="393"/>
        <end position="467"/>
    </location>
</feature>
<keyword evidence="9" id="KW-0539">Nucleus</keyword>
<accession>A0A8T9CKA4</accession>
<feature type="region of interest" description="Disordered" evidence="11">
    <location>
        <begin position="104"/>
        <end position="124"/>
    </location>
</feature>
<organism evidence="13 14">
    <name type="scientific">Lachnellula suecica</name>
    <dbReference type="NCBI Taxonomy" id="602035"/>
    <lineage>
        <taxon>Eukaryota</taxon>
        <taxon>Fungi</taxon>
        <taxon>Dikarya</taxon>
        <taxon>Ascomycota</taxon>
        <taxon>Pezizomycotina</taxon>
        <taxon>Leotiomycetes</taxon>
        <taxon>Helotiales</taxon>
        <taxon>Lachnaceae</taxon>
        <taxon>Lachnellula</taxon>
    </lineage>
</organism>
<keyword evidence="8" id="KW-0862">Zinc</keyword>
<comment type="caution">
    <text evidence="13">The sequence shown here is derived from an EMBL/GenBank/DDBJ whole genome shotgun (WGS) entry which is preliminary data.</text>
</comment>
<dbReference type="GO" id="GO:0016874">
    <property type="term" value="F:ligase activity"/>
    <property type="evidence" value="ECO:0007669"/>
    <property type="project" value="UniProtKB-KW"/>
</dbReference>
<dbReference type="OrthoDB" id="26899at2759"/>
<evidence type="ECO:0000313" key="13">
    <source>
        <dbReference type="EMBL" id="TVY84540.1"/>
    </source>
</evidence>
<dbReference type="InterPro" id="IPR004181">
    <property type="entry name" value="Znf_MIZ"/>
</dbReference>
<feature type="compositionally biased region" description="Acidic residues" evidence="11">
    <location>
        <begin position="423"/>
        <end position="433"/>
    </location>
</feature>
<dbReference type="PANTHER" id="PTHR21330:SF1">
    <property type="entry name" value="E3 SUMO-PROTEIN LIGASE NSE2"/>
    <property type="match status" value="1"/>
</dbReference>
<keyword evidence="4" id="KW-0808">Transferase</keyword>
<dbReference type="Proteomes" id="UP000469558">
    <property type="component" value="Unassembled WGS sequence"/>
</dbReference>
<keyword evidence="14" id="KW-1185">Reference proteome</keyword>
<feature type="region of interest" description="Disordered" evidence="11">
    <location>
        <begin position="1"/>
        <end position="47"/>
    </location>
</feature>
<gene>
    <name evidence="13" type="primary">nse2</name>
    <name evidence="13" type="ORF">LSUE1_G000601</name>
</gene>
<dbReference type="GO" id="GO:0061665">
    <property type="term" value="F:SUMO ligase activity"/>
    <property type="evidence" value="ECO:0007669"/>
    <property type="project" value="TreeGrafter"/>
</dbReference>
<dbReference type="GO" id="GO:0005634">
    <property type="term" value="C:nucleus"/>
    <property type="evidence" value="ECO:0007669"/>
    <property type="project" value="UniProtKB-SubCell"/>
</dbReference>
<evidence type="ECO:0000259" key="12">
    <source>
        <dbReference type="PROSITE" id="PS51044"/>
    </source>
</evidence>
<feature type="region of interest" description="Disordered" evidence="11">
    <location>
        <begin position="272"/>
        <end position="305"/>
    </location>
</feature>
<dbReference type="GO" id="GO:0000724">
    <property type="term" value="P:double-strand break repair via homologous recombination"/>
    <property type="evidence" value="ECO:0007669"/>
    <property type="project" value="InterPro"/>
</dbReference>
<keyword evidence="5" id="KW-0479">Metal-binding</keyword>
<dbReference type="GO" id="GO:0016925">
    <property type="term" value="P:protein sumoylation"/>
    <property type="evidence" value="ECO:0007669"/>
    <property type="project" value="TreeGrafter"/>
</dbReference>
<keyword evidence="7" id="KW-0833">Ubl conjugation pathway</keyword>
<evidence type="ECO:0000256" key="1">
    <source>
        <dbReference type="ARBA" id="ARBA00004123"/>
    </source>
</evidence>
<proteinExistence type="inferred from homology"/>
<dbReference type="EMBL" id="QGMK01000075">
    <property type="protein sequence ID" value="TVY84540.1"/>
    <property type="molecule type" value="Genomic_DNA"/>
</dbReference>
<reference evidence="13 14" key="1">
    <citation type="submission" date="2018-05" db="EMBL/GenBank/DDBJ databases">
        <title>Genome sequencing and assembly of the regulated plant pathogen Lachnellula willkommii and related sister species for the development of diagnostic species identification markers.</title>
        <authorList>
            <person name="Giroux E."/>
            <person name="Bilodeau G."/>
        </authorList>
    </citation>
    <scope>NUCLEOTIDE SEQUENCE [LARGE SCALE GENOMIC DNA]</scope>
    <source>
        <strain evidence="13 14">CBS 268.59</strain>
    </source>
</reference>
<evidence type="ECO:0000256" key="8">
    <source>
        <dbReference type="ARBA" id="ARBA00022833"/>
    </source>
</evidence>
<evidence type="ECO:0000256" key="2">
    <source>
        <dbReference type="ARBA" id="ARBA00004718"/>
    </source>
</evidence>
<evidence type="ECO:0000256" key="6">
    <source>
        <dbReference type="ARBA" id="ARBA00022771"/>
    </source>
</evidence>
<evidence type="ECO:0000256" key="11">
    <source>
        <dbReference type="SAM" id="MobiDB-lite"/>
    </source>
</evidence>
<feature type="compositionally biased region" description="Basic residues" evidence="11">
    <location>
        <begin position="438"/>
        <end position="449"/>
    </location>
</feature>
<dbReference type="GO" id="GO:0008270">
    <property type="term" value="F:zinc ion binding"/>
    <property type="evidence" value="ECO:0007669"/>
    <property type="project" value="UniProtKB-KW"/>
</dbReference>
<evidence type="ECO:0000256" key="4">
    <source>
        <dbReference type="ARBA" id="ARBA00022679"/>
    </source>
</evidence>
<dbReference type="CDD" id="cd16651">
    <property type="entry name" value="SPL-RING_NSE2"/>
    <property type="match status" value="1"/>
</dbReference>
<dbReference type="InterPro" id="IPR026846">
    <property type="entry name" value="Nse2(Mms21)"/>
</dbReference>
<dbReference type="Pfam" id="PF11789">
    <property type="entry name" value="zf-Nse"/>
    <property type="match status" value="1"/>
</dbReference>
<dbReference type="AlphaFoldDB" id="A0A8T9CKA4"/>
<comment type="subcellular location">
    <subcellularLocation>
        <location evidence="1">Nucleus</location>
    </subcellularLocation>
</comment>
<feature type="region of interest" description="Disordered" evidence="11">
    <location>
        <begin position="167"/>
        <end position="209"/>
    </location>
</feature>
<evidence type="ECO:0000313" key="14">
    <source>
        <dbReference type="Proteomes" id="UP000469558"/>
    </source>
</evidence>
<evidence type="ECO:0000256" key="9">
    <source>
        <dbReference type="ARBA" id="ARBA00023242"/>
    </source>
</evidence>
<keyword evidence="6 10" id="KW-0863">Zinc-finger</keyword>
<dbReference type="PROSITE" id="PS51044">
    <property type="entry name" value="ZF_SP_RING"/>
    <property type="match status" value="1"/>
</dbReference>
<feature type="compositionally biased region" description="Low complexity" evidence="11">
    <location>
        <begin position="290"/>
        <end position="300"/>
    </location>
</feature>
<evidence type="ECO:0000256" key="5">
    <source>
        <dbReference type="ARBA" id="ARBA00022723"/>
    </source>
</evidence>
<feature type="compositionally biased region" description="Acidic residues" evidence="11">
    <location>
        <begin position="189"/>
        <end position="209"/>
    </location>
</feature>
<comment type="pathway">
    <text evidence="2">Protein modification; protein sumoylation.</text>
</comment>
<name>A0A8T9CKA4_9HELO</name>
<dbReference type="GO" id="GO:0030915">
    <property type="term" value="C:Smc5-Smc6 complex"/>
    <property type="evidence" value="ECO:0007669"/>
    <property type="project" value="InterPro"/>
</dbReference>
<keyword evidence="13" id="KW-0436">Ligase</keyword>
<evidence type="ECO:0000256" key="3">
    <source>
        <dbReference type="ARBA" id="ARBA00008212"/>
    </source>
</evidence>
<dbReference type="PANTHER" id="PTHR21330">
    <property type="entry name" value="E3 SUMO-PROTEIN LIGASE NSE2"/>
    <property type="match status" value="1"/>
</dbReference>
<evidence type="ECO:0000256" key="10">
    <source>
        <dbReference type="PROSITE-ProRule" id="PRU00452"/>
    </source>
</evidence>
<dbReference type="SUPFAM" id="SSF57850">
    <property type="entry name" value="RING/U-box"/>
    <property type="match status" value="1"/>
</dbReference>
<dbReference type="InterPro" id="IPR013083">
    <property type="entry name" value="Znf_RING/FYVE/PHD"/>
</dbReference>
<sequence length="467" mass="53500">MSSRRHLVSRSRVNNNESSPAPRARQQRDAPDRQPLPPYEPPTCHLRPEAQRALDNLRLNHDYTKYKKHVESAIKALKSSAVSINDQLADRKDLVQRGKETMEKLREAGRDDEDKAADQKEKEEYARHMAKKVGNLTTKAEEALRELIDYGDELAMQQSIITEVSETIANAPVPEPRAAKKRKRRSTQDEGEEENEDNEENASQDDAPADDIEILSAVELWEKSKQDYATQYASKTMRERYDVNEYREFKRIVHDAQHPGQDAPPVPHVRTWFPEDNASQGPQSRRRNNMTDNTRNGSEVDSSDDDVVIERATTNLKCALTLQYFKEPYTNSVCNHTFEKHAIVEYHNNNGSRFGPGPKVVKCPQTGCERMLELKDFYLDELILRKVERAKRLEEQGDDDSSDEDDDIRPRGTQKNRPASINSDDDMDIDADEDQKQRIARVKRERQKSRGLSMAPGGSAEIDEDEV</sequence>
<evidence type="ECO:0000256" key="7">
    <source>
        <dbReference type="ARBA" id="ARBA00022786"/>
    </source>
</evidence>
<protein>
    <submittedName>
        <fullName evidence="13">E3 SUMO-protein ligase nse2</fullName>
    </submittedName>
</protein>
<feature type="compositionally biased region" description="Low complexity" evidence="11">
    <location>
        <begin position="10"/>
        <end position="24"/>
    </location>
</feature>
<dbReference type="Gene3D" id="3.30.40.10">
    <property type="entry name" value="Zinc/RING finger domain, C3HC4 (zinc finger)"/>
    <property type="match status" value="1"/>
</dbReference>
<feature type="domain" description="SP-RING-type" evidence="12">
    <location>
        <begin position="303"/>
        <end position="392"/>
    </location>
</feature>
<feature type="compositionally biased region" description="Polar residues" evidence="11">
    <location>
        <begin position="413"/>
        <end position="422"/>
    </location>
</feature>
<feature type="compositionally biased region" description="Acidic residues" evidence="11">
    <location>
        <begin position="396"/>
        <end position="407"/>
    </location>
</feature>